<name>A0ABY5L823_9SPHN</name>
<dbReference type="InterPro" id="IPR001031">
    <property type="entry name" value="Thioesterase"/>
</dbReference>
<dbReference type="SUPFAM" id="SSF52777">
    <property type="entry name" value="CoA-dependent acyltransferases"/>
    <property type="match status" value="2"/>
</dbReference>
<gene>
    <name evidence="4" type="ORF">NMP03_14170</name>
</gene>
<dbReference type="InterPro" id="IPR045851">
    <property type="entry name" value="AMP-bd_C_sf"/>
</dbReference>
<dbReference type="SMART" id="SM00824">
    <property type="entry name" value="PKS_TE"/>
    <property type="match status" value="1"/>
</dbReference>
<dbReference type="PANTHER" id="PTHR45527">
    <property type="entry name" value="NONRIBOSOMAL PEPTIDE SYNTHETASE"/>
    <property type="match status" value="1"/>
</dbReference>
<keyword evidence="2" id="KW-0597">Phosphoprotein</keyword>
<dbReference type="InterPro" id="IPR000873">
    <property type="entry name" value="AMP-dep_synth/lig_dom"/>
</dbReference>
<dbReference type="PROSITE" id="PS50075">
    <property type="entry name" value="CARRIER"/>
    <property type="match status" value="1"/>
</dbReference>
<evidence type="ECO:0000256" key="1">
    <source>
        <dbReference type="ARBA" id="ARBA00022450"/>
    </source>
</evidence>
<dbReference type="InterPro" id="IPR023213">
    <property type="entry name" value="CAT-like_dom_sf"/>
</dbReference>
<evidence type="ECO:0000313" key="4">
    <source>
        <dbReference type="EMBL" id="UUL82311.1"/>
    </source>
</evidence>
<evidence type="ECO:0000259" key="3">
    <source>
        <dbReference type="PROSITE" id="PS50075"/>
    </source>
</evidence>
<dbReference type="Pfam" id="PF13193">
    <property type="entry name" value="AMP-binding_C"/>
    <property type="match status" value="1"/>
</dbReference>
<organism evidence="4 5">
    <name type="scientific">Sphingomonas qomolangmaensis</name>
    <dbReference type="NCBI Taxonomy" id="2918765"/>
    <lineage>
        <taxon>Bacteria</taxon>
        <taxon>Pseudomonadati</taxon>
        <taxon>Pseudomonadota</taxon>
        <taxon>Alphaproteobacteria</taxon>
        <taxon>Sphingomonadales</taxon>
        <taxon>Sphingomonadaceae</taxon>
        <taxon>Sphingomonas</taxon>
    </lineage>
</organism>
<dbReference type="InterPro" id="IPR009081">
    <property type="entry name" value="PP-bd_ACP"/>
</dbReference>
<dbReference type="SUPFAM" id="SSF56801">
    <property type="entry name" value="Acetyl-CoA synthetase-like"/>
    <property type="match status" value="1"/>
</dbReference>
<dbReference type="InterPro" id="IPR025110">
    <property type="entry name" value="AMP-bd_C"/>
</dbReference>
<dbReference type="InterPro" id="IPR020802">
    <property type="entry name" value="TesA-like"/>
</dbReference>
<dbReference type="InterPro" id="IPR036736">
    <property type="entry name" value="ACP-like_sf"/>
</dbReference>
<dbReference type="Pfam" id="PF00501">
    <property type="entry name" value="AMP-binding"/>
    <property type="match status" value="1"/>
</dbReference>
<dbReference type="InterPro" id="IPR010071">
    <property type="entry name" value="AA_adenyl_dom"/>
</dbReference>
<dbReference type="InterPro" id="IPR042099">
    <property type="entry name" value="ANL_N_sf"/>
</dbReference>
<dbReference type="Gene3D" id="3.40.50.1820">
    <property type="entry name" value="alpha/beta hydrolase"/>
    <property type="match status" value="1"/>
</dbReference>
<evidence type="ECO:0000313" key="5">
    <source>
        <dbReference type="Proteomes" id="UP001058533"/>
    </source>
</evidence>
<dbReference type="Pfam" id="PF00668">
    <property type="entry name" value="Condensation"/>
    <property type="match status" value="1"/>
</dbReference>
<dbReference type="InterPro" id="IPR029058">
    <property type="entry name" value="AB_hydrolase_fold"/>
</dbReference>
<dbReference type="Gene3D" id="3.40.50.12780">
    <property type="entry name" value="N-terminal domain of ligase-like"/>
    <property type="match status" value="1"/>
</dbReference>
<keyword evidence="1" id="KW-0596">Phosphopantetheine</keyword>
<dbReference type="PROSITE" id="PS00455">
    <property type="entry name" value="AMP_BINDING"/>
    <property type="match status" value="1"/>
</dbReference>
<dbReference type="NCBIfam" id="TIGR01733">
    <property type="entry name" value="AA-adenyl-dom"/>
    <property type="match status" value="1"/>
</dbReference>
<dbReference type="InterPro" id="IPR020806">
    <property type="entry name" value="PKS_PP-bd"/>
</dbReference>
<dbReference type="Pfam" id="PF00975">
    <property type="entry name" value="Thioesterase"/>
    <property type="match status" value="1"/>
</dbReference>
<proteinExistence type="predicted"/>
<keyword evidence="5" id="KW-1185">Reference proteome</keyword>
<accession>A0ABY5L823</accession>
<protein>
    <submittedName>
        <fullName evidence="4">Amino acid adenylation domain-containing protein</fullName>
    </submittedName>
</protein>
<dbReference type="CDD" id="cd19531">
    <property type="entry name" value="LCL_NRPS-like"/>
    <property type="match status" value="1"/>
</dbReference>
<dbReference type="InterPro" id="IPR020845">
    <property type="entry name" value="AMP-binding_CS"/>
</dbReference>
<dbReference type="Proteomes" id="UP001058533">
    <property type="component" value="Chromosome"/>
</dbReference>
<dbReference type="Pfam" id="PF00550">
    <property type="entry name" value="PP-binding"/>
    <property type="match status" value="1"/>
</dbReference>
<dbReference type="SMART" id="SM00823">
    <property type="entry name" value="PKS_PP"/>
    <property type="match status" value="1"/>
</dbReference>
<evidence type="ECO:0000256" key="2">
    <source>
        <dbReference type="ARBA" id="ARBA00022553"/>
    </source>
</evidence>
<dbReference type="RefSeq" id="WP_256506120.1">
    <property type="nucleotide sequence ID" value="NZ_CP101740.1"/>
</dbReference>
<dbReference type="PANTHER" id="PTHR45527:SF1">
    <property type="entry name" value="FATTY ACID SYNTHASE"/>
    <property type="match status" value="1"/>
</dbReference>
<reference evidence="4" key="1">
    <citation type="submission" date="2022-07" db="EMBL/GenBank/DDBJ databases">
        <title>Sphingomonas sp. nov., a novel bacterium isolated from the north slope of the Mount Everest.</title>
        <authorList>
            <person name="Cui X."/>
            <person name="Liu Y."/>
        </authorList>
    </citation>
    <scope>NUCLEOTIDE SEQUENCE</scope>
    <source>
        <strain evidence="4">S5-59</strain>
    </source>
</reference>
<dbReference type="InterPro" id="IPR001242">
    <property type="entry name" value="Condensation_dom"/>
</dbReference>
<feature type="domain" description="Carrier" evidence="3">
    <location>
        <begin position="983"/>
        <end position="1058"/>
    </location>
</feature>
<sequence length="1330" mass="143088">MNSARLADVAPIAADTGEDCYAFPASFAQRRLWFLHQLHPDSPAYSMVAAFRVTGALDIDLLERSLSNLVARHETLRTRFGVSAGEPLQLIAPEATIAIARIDLAGTDAEARAQAWLAAEARRPFDLERGPLLRAAVLRLGDDAHILSVSMHHIVSDGWSLGVLMRELSELYAAHLEARTPALEPLAVQYADYSAWQHDWLQGEVLDAQIAYWRDALEGVPTMLDLPLDRPRAARQRQRGAQHRLRIDPALAERLRGFARGEGATLYMLLLAGFQALLSRYTGQQRLLVGSPIAGRTQRETEGLIGFFVNTLVLRGDLGGDPGLAALLAQVRETTLSAFAHQDVPFEKLVEALAPQRDLSRSPLFQAMFILQNAPAGELALGDARLEPVAIDNGTAKFDLTLALEEAGDGGIEGYCEYDRDLFDRETIARFADHYVRLLSRALDDPAMPIARIDFLSDAERHRLLHDWNDTKAAYLDKTLHQLFEEQAAATPEATAVAGPWGALTYRALEARANRLARLLIDRGAGPETTVALLIEPGAELIVALLAVLKSGAAYVPIDPGFPARRIDYIVDQSGAIAKLTDRGDGARGWLDIAALEALAAPYPATPPHVAAGPGNLAYVIYTSGSTGRPKGVAVEHRQVSSYAHAVTQRFGFAPDAHYALLQPIAVDSSNTMLMPWLCFGGTLHVLPRRDVLDPQAIARYFGDAPMDVLKIAPSHLAELLRASDDPRLLPRAALVLGGEASRWDWLRQAVLPRLPEPARAYIHYGPTETTVGVLTNAVDPDESASAPVVPLGRPLGNVDVHVVDPKGALVPIGVTGEIRIGGDSVARGYLGRAGLTAERFVPDSHARQPGARAYRTGDLARRLADGRIAILGRADTQMKIGGYRIEPGEIETVLLDHPAVATALVVGRDTAAGDRILVAYHVAHAGAGDATDLRAWLRERLPDYMVPSAFVPLEAFPLSAQGKVDLNALPPPCAAAPAAPSALLGPVEQRLAQLWRELLGIETLGRDDSFFELGGYSLLVIRMLARVRRQERQAIAPVDFLDRPTIGGLADLLGAQPARRAGLLIPLQRLGSAPPLVCVHPIGGDVLGYAGLAQALGDHRPMLALRSPPGGAGATIEAIAERYVGELLRSFPDARCLLGGWSFGGLVAFEMVRQLEARGLRTAGLVLLDTHLREPDRAAPDDEDLLTRFAGDFAATLGRDTVGDAATFAALDRRARRTMLSAELFAADLIEADTDAALDAHLSTFAAHADAAARYRPGRIGQAITLFAADRGTGLPRLGECWANRTTGALRGRLVAGDHYSMLRPPHVAGLAAALAQSFPASDVARRVA</sequence>
<dbReference type="Gene3D" id="3.30.559.30">
    <property type="entry name" value="Nonribosomal peptide synthetase, condensation domain"/>
    <property type="match status" value="1"/>
</dbReference>
<dbReference type="Gene3D" id="3.30.559.10">
    <property type="entry name" value="Chloramphenicol acetyltransferase-like domain"/>
    <property type="match status" value="1"/>
</dbReference>
<dbReference type="SUPFAM" id="SSF47336">
    <property type="entry name" value="ACP-like"/>
    <property type="match status" value="1"/>
</dbReference>
<dbReference type="EMBL" id="CP101740">
    <property type="protein sequence ID" value="UUL82311.1"/>
    <property type="molecule type" value="Genomic_DNA"/>
</dbReference>
<dbReference type="Gene3D" id="1.10.1200.10">
    <property type="entry name" value="ACP-like"/>
    <property type="match status" value="1"/>
</dbReference>
<dbReference type="Gene3D" id="3.30.300.30">
    <property type="match status" value="1"/>
</dbReference>
<dbReference type="CDD" id="cd05930">
    <property type="entry name" value="A_NRPS"/>
    <property type="match status" value="1"/>
</dbReference>
<dbReference type="SUPFAM" id="SSF53474">
    <property type="entry name" value="alpha/beta-Hydrolases"/>
    <property type="match status" value="1"/>
</dbReference>